<evidence type="ECO:0000256" key="6">
    <source>
        <dbReference type="ARBA" id="ARBA00023136"/>
    </source>
</evidence>
<evidence type="ECO:0000256" key="2">
    <source>
        <dbReference type="ARBA" id="ARBA00010992"/>
    </source>
</evidence>
<dbReference type="OrthoDB" id="2261376at2759"/>
<feature type="transmembrane region" description="Helical" evidence="8">
    <location>
        <begin position="154"/>
        <end position="174"/>
    </location>
</feature>
<dbReference type="SUPFAM" id="SSF103473">
    <property type="entry name" value="MFS general substrate transporter"/>
    <property type="match status" value="1"/>
</dbReference>
<accession>A0A1X7QYW3</accession>
<feature type="transmembrane region" description="Helical" evidence="8">
    <location>
        <begin position="379"/>
        <end position="399"/>
    </location>
</feature>
<dbReference type="GO" id="GO:0046943">
    <property type="term" value="F:carboxylic acid transmembrane transporter activity"/>
    <property type="evidence" value="ECO:0007669"/>
    <property type="project" value="TreeGrafter"/>
</dbReference>
<evidence type="ECO:0000256" key="1">
    <source>
        <dbReference type="ARBA" id="ARBA00004141"/>
    </source>
</evidence>
<keyword evidence="11" id="KW-1185">Reference proteome</keyword>
<feature type="transmembrane region" description="Helical" evidence="8">
    <location>
        <begin position="351"/>
        <end position="372"/>
    </location>
</feature>
<dbReference type="Proteomes" id="UP000196158">
    <property type="component" value="Unassembled WGS sequence"/>
</dbReference>
<feature type="transmembrane region" description="Helical" evidence="8">
    <location>
        <begin position="405"/>
        <end position="424"/>
    </location>
</feature>
<keyword evidence="3" id="KW-0813">Transport</keyword>
<dbReference type="AlphaFoldDB" id="A0A1X7QYW3"/>
<dbReference type="InterPro" id="IPR005828">
    <property type="entry name" value="MFS_sugar_transport-like"/>
</dbReference>
<feature type="transmembrane region" description="Helical" evidence="8">
    <location>
        <begin position="227"/>
        <end position="250"/>
    </location>
</feature>
<dbReference type="EMBL" id="FXLY01000002">
    <property type="protein sequence ID" value="SMN18588.1"/>
    <property type="molecule type" value="Genomic_DNA"/>
</dbReference>
<keyword evidence="5 8" id="KW-1133">Transmembrane helix</keyword>
<evidence type="ECO:0000256" key="8">
    <source>
        <dbReference type="SAM" id="Phobius"/>
    </source>
</evidence>
<dbReference type="GO" id="GO:0005886">
    <property type="term" value="C:plasma membrane"/>
    <property type="evidence" value="ECO:0007669"/>
    <property type="project" value="TreeGrafter"/>
</dbReference>
<feature type="transmembrane region" description="Helical" evidence="8">
    <location>
        <begin position="128"/>
        <end position="147"/>
    </location>
</feature>
<reference evidence="10 11" key="1">
    <citation type="submission" date="2017-04" db="EMBL/GenBank/DDBJ databases">
        <authorList>
            <person name="Afonso C.L."/>
            <person name="Miller P.J."/>
            <person name="Scott M.A."/>
            <person name="Spackman E."/>
            <person name="Goraichik I."/>
            <person name="Dimitrov K.M."/>
            <person name="Suarez D.L."/>
            <person name="Swayne D.E."/>
        </authorList>
    </citation>
    <scope>NUCLEOTIDE SEQUENCE [LARGE SCALE GENOMIC DNA]</scope>
</reference>
<keyword evidence="4 8" id="KW-0812">Transmembrane</keyword>
<dbReference type="FunFam" id="1.20.1250.20:FF:000140">
    <property type="entry name" value="Putative MFS phospholipid transporter"/>
    <property type="match status" value="1"/>
</dbReference>
<dbReference type="Pfam" id="PF00083">
    <property type="entry name" value="Sugar_tr"/>
    <property type="match status" value="2"/>
</dbReference>
<comment type="similarity">
    <text evidence="2">Belongs to the major facilitator superfamily. Sugar transporter (TC 2.A.1.1) family.</text>
</comment>
<evidence type="ECO:0000313" key="11">
    <source>
        <dbReference type="Proteomes" id="UP000196158"/>
    </source>
</evidence>
<dbReference type="Gene3D" id="1.20.1250.20">
    <property type="entry name" value="MFS general substrate transporter like domains"/>
    <property type="match status" value="1"/>
</dbReference>
<keyword evidence="6 8" id="KW-0472">Membrane</keyword>
<evidence type="ECO:0000256" key="3">
    <source>
        <dbReference type="ARBA" id="ARBA00022448"/>
    </source>
</evidence>
<feature type="transmembrane region" description="Helical" evidence="8">
    <location>
        <begin position="444"/>
        <end position="463"/>
    </location>
</feature>
<dbReference type="PROSITE" id="PS50850">
    <property type="entry name" value="MFS"/>
    <property type="match status" value="1"/>
</dbReference>
<evidence type="ECO:0000313" key="10">
    <source>
        <dbReference type="EMBL" id="SMN18588.1"/>
    </source>
</evidence>
<evidence type="ECO:0000256" key="4">
    <source>
        <dbReference type="ARBA" id="ARBA00022692"/>
    </source>
</evidence>
<evidence type="ECO:0000256" key="7">
    <source>
        <dbReference type="SAM" id="MobiDB-lite"/>
    </source>
</evidence>
<dbReference type="GO" id="GO:0001406">
    <property type="term" value="F:glycerophosphodiester transmembrane transporter activity"/>
    <property type="evidence" value="ECO:0007669"/>
    <property type="project" value="UniProtKB-ARBA"/>
</dbReference>
<gene>
    <name evidence="10" type="ORF">KASA_0Q10956G</name>
</gene>
<dbReference type="InterPro" id="IPR036259">
    <property type="entry name" value="MFS_trans_sf"/>
</dbReference>
<sequence>MSSENKHITSPVLRDVPTSITEFKNTIIRRHQKECLITQGNKIAQEISSGSDCSVEGNEKTNGQKTTDSDHDTDDVNRKGFAKYWAIITTGAGLFSDGYINNSISSVSTCFAKIYGKAYTESRAIQNVSSIVFVGTVVGQLIFGYLADQHSRKFSMLFGTSMLIVFTILCAGAWGKGTSGTEPGGLFTALTAWRFFLGIAIGSEYSSGSPAAAEASNLLPAGKRNRWFIWFTNFTIDSGFVVGAFVPLVLLWICKEDHLTPVWRISIGLGAIPPISLFFLRLKYKEGKTFEKTKFTKGLPYWRIIKFYWFRTAMISVIWFLYDFSSYAFGTYSSIIIGLVLPEDASIYQNFGWNVVFNLFYIPGSFLGAYSADYFGPRLTLSVGLIIQSVIGYGLAGGLEHLRKHIGGFVVMYGIFMTLGEFSAGDNAGCIASKISATPVRGTLYGIAAMIGKVGAFVGSYVFPTIIRKYGLSAPYWVSSSLCIFSAVISYFFLPDLDQDAMNREDERFLEYLKASGYDMSQMGINKDEEETQVEMLNDSEESVMKKIDHTVSVEEY</sequence>
<dbReference type="STRING" id="1789683.A0A1X7QYW3"/>
<evidence type="ECO:0000256" key="5">
    <source>
        <dbReference type="ARBA" id="ARBA00022989"/>
    </source>
</evidence>
<proteinExistence type="inferred from homology"/>
<name>A0A1X7QYW3_9SACH</name>
<feature type="transmembrane region" description="Helical" evidence="8">
    <location>
        <begin position="475"/>
        <end position="494"/>
    </location>
</feature>
<feature type="region of interest" description="Disordered" evidence="7">
    <location>
        <begin position="48"/>
        <end position="74"/>
    </location>
</feature>
<comment type="subcellular location">
    <subcellularLocation>
        <location evidence="1">Membrane</location>
        <topology evidence="1">Multi-pass membrane protein</topology>
    </subcellularLocation>
</comment>
<dbReference type="PANTHER" id="PTHR23508">
    <property type="entry name" value="CARBOXYLIC ACID TRANSPORTER PROTEIN HOMOLOG"/>
    <property type="match status" value="1"/>
</dbReference>
<dbReference type="PANTHER" id="PTHR23508:SF10">
    <property type="entry name" value="CARBOXYLIC ACID TRANSPORTER PROTEIN HOMOLOG"/>
    <property type="match status" value="1"/>
</dbReference>
<evidence type="ECO:0000259" key="9">
    <source>
        <dbReference type="PROSITE" id="PS50850"/>
    </source>
</evidence>
<feature type="transmembrane region" description="Helical" evidence="8">
    <location>
        <begin position="186"/>
        <end position="206"/>
    </location>
</feature>
<feature type="transmembrane region" description="Helical" evidence="8">
    <location>
        <begin position="262"/>
        <end position="280"/>
    </location>
</feature>
<dbReference type="InterPro" id="IPR020846">
    <property type="entry name" value="MFS_dom"/>
</dbReference>
<protein>
    <recommendedName>
        <fullName evidence="9">Major facilitator superfamily (MFS) profile domain-containing protein</fullName>
    </recommendedName>
</protein>
<feature type="domain" description="Major facilitator superfamily (MFS) profile" evidence="9">
    <location>
        <begin position="86"/>
        <end position="498"/>
    </location>
</feature>
<organism evidence="10 11">
    <name type="scientific">Maudiozyma saulgeensis</name>
    <dbReference type="NCBI Taxonomy" id="1789683"/>
    <lineage>
        <taxon>Eukaryota</taxon>
        <taxon>Fungi</taxon>
        <taxon>Dikarya</taxon>
        <taxon>Ascomycota</taxon>
        <taxon>Saccharomycotina</taxon>
        <taxon>Saccharomycetes</taxon>
        <taxon>Saccharomycetales</taxon>
        <taxon>Saccharomycetaceae</taxon>
        <taxon>Maudiozyma</taxon>
    </lineage>
</organism>